<proteinExistence type="inferred from homology"/>
<sequence length="443" mass="49345">MNGAPGSDHHIPFPIAIRSSYGFYLGYSCVVSRGVLSIVWFAVNCWVGSFAVTETIAALWPEYKLIENQLPTNARITSLQMTSYLVFFLIQLPFFFIPMTRLRSVSVLFSISMVVWICAKAGDLQGIFNQPASVSGATRTWLWLSTFSATTNSWLSSAINMSDFARFSKTRYAPYSQIPTIPIIKTVYAVLGIATVGASRVLYGADIWSPVEILPLWTGSGGRFLAFLCGCLWILAQISCNISANAVPFGHDLMNVFPMWINVRRGTILCLLVGSWAVVPWMLVNSAAEFLQFMNGYGCVVCGIVSIMISDYWLVRRRKLDIPALYDPHARYRYFGGFNWRAATTQLCFMALSLPGLINQISPSATIPDGLLHLYELNWFINTLGPLLLYWMLWKFWPARETLVSKTISAVIIPSMGEDVGEGMGSSVGMRGKSEKQETTSHI</sequence>
<feature type="transmembrane region" description="Helical" evidence="7">
    <location>
        <begin position="294"/>
        <end position="315"/>
    </location>
</feature>
<dbReference type="InParanoid" id="W3XN93"/>
<dbReference type="GeneID" id="19266305"/>
<name>W3XN93_PESFW</name>
<dbReference type="OrthoDB" id="2018619at2759"/>
<dbReference type="Pfam" id="PF02133">
    <property type="entry name" value="Transp_cyt_pur"/>
    <property type="match status" value="1"/>
</dbReference>
<feature type="transmembrane region" description="Helical" evidence="7">
    <location>
        <begin position="21"/>
        <end position="43"/>
    </location>
</feature>
<gene>
    <name evidence="8" type="ORF">PFICI_01292</name>
</gene>
<dbReference type="GO" id="GO:0005886">
    <property type="term" value="C:plasma membrane"/>
    <property type="evidence" value="ECO:0007669"/>
    <property type="project" value="TreeGrafter"/>
</dbReference>
<evidence type="ECO:0000256" key="4">
    <source>
        <dbReference type="ARBA" id="ARBA00022989"/>
    </source>
</evidence>
<dbReference type="AlphaFoldDB" id="W3XN93"/>
<dbReference type="GO" id="GO:0015205">
    <property type="term" value="F:nucleobase transmembrane transporter activity"/>
    <property type="evidence" value="ECO:0007669"/>
    <property type="project" value="TreeGrafter"/>
</dbReference>
<keyword evidence="4 7" id="KW-1133">Transmembrane helix</keyword>
<dbReference type="PANTHER" id="PTHR30618">
    <property type="entry name" value="NCS1 FAMILY PURINE/PYRIMIDINE TRANSPORTER"/>
    <property type="match status" value="1"/>
</dbReference>
<evidence type="ECO:0000256" key="5">
    <source>
        <dbReference type="ARBA" id="ARBA00023136"/>
    </source>
</evidence>
<dbReference type="Gene3D" id="1.10.4160.10">
    <property type="entry name" value="Hydantoin permease"/>
    <property type="match status" value="1"/>
</dbReference>
<dbReference type="RefSeq" id="XP_007828064.1">
    <property type="nucleotide sequence ID" value="XM_007829873.1"/>
</dbReference>
<evidence type="ECO:0000313" key="9">
    <source>
        <dbReference type="Proteomes" id="UP000030651"/>
    </source>
</evidence>
<dbReference type="InterPro" id="IPR001248">
    <property type="entry name" value="Pur-cyt_permease"/>
</dbReference>
<evidence type="ECO:0000313" key="8">
    <source>
        <dbReference type="EMBL" id="ETS87464.1"/>
    </source>
</evidence>
<feature type="transmembrane region" description="Helical" evidence="7">
    <location>
        <begin position="183"/>
        <end position="203"/>
    </location>
</feature>
<dbReference type="eggNOG" id="KOG2466">
    <property type="taxonomic scope" value="Eukaryota"/>
</dbReference>
<evidence type="ECO:0000256" key="3">
    <source>
        <dbReference type="ARBA" id="ARBA00022692"/>
    </source>
</evidence>
<dbReference type="PANTHER" id="PTHR30618:SF0">
    <property type="entry name" value="PURINE-URACIL PERMEASE NCS1"/>
    <property type="match status" value="1"/>
</dbReference>
<dbReference type="Proteomes" id="UP000030651">
    <property type="component" value="Unassembled WGS sequence"/>
</dbReference>
<reference evidence="9" key="1">
    <citation type="journal article" date="2015" name="BMC Genomics">
        <title>Genomic and transcriptomic analysis of the endophytic fungus Pestalotiopsis fici reveals its lifestyle and high potential for synthesis of natural products.</title>
        <authorList>
            <person name="Wang X."/>
            <person name="Zhang X."/>
            <person name="Liu L."/>
            <person name="Xiang M."/>
            <person name="Wang W."/>
            <person name="Sun X."/>
            <person name="Che Y."/>
            <person name="Guo L."/>
            <person name="Liu G."/>
            <person name="Guo L."/>
            <person name="Wang C."/>
            <person name="Yin W.B."/>
            <person name="Stadler M."/>
            <person name="Zhang X."/>
            <person name="Liu X."/>
        </authorList>
    </citation>
    <scope>NUCLEOTIDE SEQUENCE [LARGE SCALE GENOMIC DNA]</scope>
    <source>
        <strain evidence="9">W106-1 / CGMCC3.15140</strain>
    </source>
</reference>
<feature type="region of interest" description="Disordered" evidence="6">
    <location>
        <begin position="423"/>
        <end position="443"/>
    </location>
</feature>
<dbReference type="InterPro" id="IPR045225">
    <property type="entry name" value="Uracil/uridine/allantoin_perm"/>
</dbReference>
<evidence type="ECO:0000256" key="2">
    <source>
        <dbReference type="ARBA" id="ARBA00008974"/>
    </source>
</evidence>
<dbReference type="KEGG" id="pfy:PFICI_01292"/>
<comment type="subcellular location">
    <subcellularLocation>
        <location evidence="1">Membrane</location>
        <topology evidence="1">Multi-pass membrane protein</topology>
    </subcellularLocation>
</comment>
<evidence type="ECO:0000256" key="6">
    <source>
        <dbReference type="SAM" id="MobiDB-lite"/>
    </source>
</evidence>
<dbReference type="OMA" id="VWICAKA"/>
<keyword evidence="3 7" id="KW-0812">Transmembrane</keyword>
<protein>
    <submittedName>
        <fullName evidence="8">Uncharacterized protein</fullName>
    </submittedName>
</protein>
<organism evidence="8 9">
    <name type="scientific">Pestalotiopsis fici (strain W106-1 / CGMCC3.15140)</name>
    <dbReference type="NCBI Taxonomy" id="1229662"/>
    <lineage>
        <taxon>Eukaryota</taxon>
        <taxon>Fungi</taxon>
        <taxon>Dikarya</taxon>
        <taxon>Ascomycota</taxon>
        <taxon>Pezizomycotina</taxon>
        <taxon>Sordariomycetes</taxon>
        <taxon>Xylariomycetidae</taxon>
        <taxon>Amphisphaeriales</taxon>
        <taxon>Sporocadaceae</taxon>
        <taxon>Pestalotiopsis</taxon>
    </lineage>
</organism>
<feature type="transmembrane region" description="Helical" evidence="7">
    <location>
        <begin position="223"/>
        <end position="247"/>
    </location>
</feature>
<dbReference type="EMBL" id="KI912109">
    <property type="protein sequence ID" value="ETS87464.1"/>
    <property type="molecule type" value="Genomic_DNA"/>
</dbReference>
<accession>W3XN93</accession>
<feature type="transmembrane region" description="Helical" evidence="7">
    <location>
        <begin position="338"/>
        <end position="358"/>
    </location>
</feature>
<feature type="transmembrane region" description="Helical" evidence="7">
    <location>
        <begin position="81"/>
        <end position="98"/>
    </location>
</feature>
<comment type="similarity">
    <text evidence="2">Belongs to the purine-cytosine permease (2.A.39) family.</text>
</comment>
<feature type="transmembrane region" description="Helical" evidence="7">
    <location>
        <begin position="105"/>
        <end position="122"/>
    </location>
</feature>
<feature type="transmembrane region" description="Helical" evidence="7">
    <location>
        <begin position="268"/>
        <end position="288"/>
    </location>
</feature>
<feature type="transmembrane region" description="Helical" evidence="7">
    <location>
        <begin position="142"/>
        <end position="162"/>
    </location>
</feature>
<keyword evidence="9" id="KW-1185">Reference proteome</keyword>
<dbReference type="HOGENOM" id="CLU_021555_5_1_1"/>
<feature type="transmembrane region" description="Helical" evidence="7">
    <location>
        <begin position="378"/>
        <end position="397"/>
    </location>
</feature>
<evidence type="ECO:0000256" key="1">
    <source>
        <dbReference type="ARBA" id="ARBA00004141"/>
    </source>
</evidence>
<evidence type="ECO:0000256" key="7">
    <source>
        <dbReference type="SAM" id="Phobius"/>
    </source>
</evidence>
<feature type="compositionally biased region" description="Basic and acidic residues" evidence="6">
    <location>
        <begin position="432"/>
        <end position="443"/>
    </location>
</feature>
<keyword evidence="5 7" id="KW-0472">Membrane</keyword>